<evidence type="ECO:0000259" key="4">
    <source>
        <dbReference type="PROSITE" id="PS51064"/>
    </source>
</evidence>
<dbReference type="PANTHER" id="PTHR21258">
    <property type="entry name" value="DOCKING PROTEIN RELATED"/>
    <property type="match status" value="1"/>
</dbReference>
<evidence type="ECO:0000313" key="5">
    <source>
        <dbReference type="Ensembl" id="ENSEASP00005027708.1"/>
    </source>
</evidence>
<evidence type="ECO:0000256" key="3">
    <source>
        <dbReference type="SAM" id="MobiDB-lite"/>
    </source>
</evidence>
<evidence type="ECO:0000256" key="1">
    <source>
        <dbReference type="ARBA" id="ARBA00010955"/>
    </source>
</evidence>
<dbReference type="SMART" id="SM01244">
    <property type="entry name" value="IRS"/>
    <property type="match status" value="1"/>
</dbReference>
<dbReference type="InterPro" id="IPR002404">
    <property type="entry name" value="IRS_PTB"/>
</dbReference>
<dbReference type="FunFam" id="2.30.29.30:FF:000246">
    <property type="entry name" value="Docking protein 1"/>
    <property type="match status" value="1"/>
</dbReference>
<name>A0A8C4MJL7_EQUAS</name>
<dbReference type="SUPFAM" id="SSF50729">
    <property type="entry name" value="PH domain-like"/>
    <property type="match status" value="2"/>
</dbReference>
<dbReference type="Ensembl" id="ENSEAST00005030095.1">
    <property type="protein sequence ID" value="ENSEASP00005027708.1"/>
    <property type="gene ID" value="ENSEASG00005018859.1"/>
</dbReference>
<reference evidence="5" key="1">
    <citation type="submission" date="2023-03" db="UniProtKB">
        <authorList>
            <consortium name="Ensembl"/>
        </authorList>
    </citation>
    <scope>IDENTIFICATION</scope>
</reference>
<dbReference type="GO" id="GO:0007169">
    <property type="term" value="P:cell surface receptor protein tyrosine kinase signaling pathway"/>
    <property type="evidence" value="ECO:0007669"/>
    <property type="project" value="TreeGrafter"/>
</dbReference>
<feature type="region of interest" description="Disordered" evidence="3">
    <location>
        <begin position="582"/>
        <end position="631"/>
    </location>
</feature>
<organism evidence="5">
    <name type="scientific">Equus asinus asinus</name>
    <dbReference type="NCBI Taxonomy" id="83772"/>
    <lineage>
        <taxon>Eukaryota</taxon>
        <taxon>Metazoa</taxon>
        <taxon>Chordata</taxon>
        <taxon>Craniata</taxon>
        <taxon>Vertebrata</taxon>
        <taxon>Euteleostomi</taxon>
        <taxon>Mammalia</taxon>
        <taxon>Eutheria</taxon>
        <taxon>Laurasiatheria</taxon>
        <taxon>Perissodactyla</taxon>
        <taxon>Equidae</taxon>
        <taxon>Equus</taxon>
    </lineage>
</organism>
<feature type="compositionally biased region" description="Basic and acidic residues" evidence="3">
    <location>
        <begin position="205"/>
        <end position="220"/>
    </location>
</feature>
<feature type="region of interest" description="Disordered" evidence="3">
    <location>
        <begin position="1"/>
        <end position="79"/>
    </location>
</feature>
<dbReference type="AlphaFoldDB" id="A0A8C4MJL7"/>
<feature type="region of interest" description="Disordered" evidence="3">
    <location>
        <begin position="134"/>
        <end position="255"/>
    </location>
</feature>
<feature type="compositionally biased region" description="Low complexity" evidence="3">
    <location>
        <begin position="178"/>
        <end position="188"/>
    </location>
</feature>
<sequence>MALKKSGLGPKQAGAALELDRDPPERRLPPTVRLSFQTHPPPPASPRRCGRLTPSGRTGGRREDGPGPSTHFGGPGARPCRLRIRSVAGTGASVGGGGPRGLLCRGRADGGGGRLVRARCVGVGSSFCYVFRAGGQRRSPPGTRSHGVPSFPGGGLRTCGGLPAAGRQGPRGDGGVRTGPPAAAPPARARGERPGGRDGGGPRPEAGEARSPDGRRPRSPERRRRGPGEPRAGSSPRGRARPHAPLPAAAPSPRRPHLHMIRHFAPFMLLAGPLPPGAHLGRGRRRRRRRRRCACALGARRAAPAAYGRSAAQAPRPAPRLENAQRRWDGELPLLDNAGSCFPLDSTLASNQGPQKWRRFGAVLYGGSGCALARLELQEGSEKLRRGEAARRVIRLSDCLRVAEAGGEASSPRDTSAFFLETKERLYLLAAPAAERGEWMQAICLLAFPGQRKELSGPEGKGSQPCMEENELYSSATTVAPRKEFAVTMRPTEASERCRLRGSYTLRAGESALELWGGPEPGTQLYDWPYRFLRRFGRDKVTFSFEAGRRCSSGEGNFEFETRQGNEIFLALEEAISAQKNAAPPGLQTQPTTVPMVLPRPESPYSRPHDSLPPPSPTVPLPAPQPRGPEGEYAVPFDAVARNLGKSLRGILAVPPQPPVDPLYDSIEEHPPPQPDHIYDEPEGVAALSLYDSPREPRGKAWRRQAQADGDPSGLKHVYPAGQDFSSSGWPQGTEYDNVILKKGPK</sequence>
<comment type="similarity">
    <text evidence="1">Belongs to the DOK family. Type A subfamily.</text>
</comment>
<dbReference type="PROSITE" id="PS51064">
    <property type="entry name" value="IRS_PTB"/>
    <property type="match status" value="1"/>
</dbReference>
<feature type="domain" description="IRS-type PTB" evidence="4">
    <location>
        <begin position="481"/>
        <end position="586"/>
    </location>
</feature>
<evidence type="ECO:0000256" key="2">
    <source>
        <dbReference type="ARBA" id="ARBA00022553"/>
    </source>
</evidence>
<dbReference type="SMART" id="SM00233">
    <property type="entry name" value="PH"/>
    <property type="match status" value="1"/>
</dbReference>
<protein>
    <recommendedName>
        <fullName evidence="4">IRS-type PTB domain-containing protein</fullName>
    </recommendedName>
</protein>
<dbReference type="Gene3D" id="2.30.29.30">
    <property type="entry name" value="Pleckstrin-homology domain (PH domain)/Phosphotyrosine-binding domain (PTB)"/>
    <property type="match status" value="2"/>
</dbReference>
<keyword evidence="2" id="KW-0597">Phosphoprotein</keyword>
<dbReference type="CDD" id="cd01203">
    <property type="entry name" value="PTB_DOK1_DOK2_DOK3"/>
    <property type="match status" value="1"/>
</dbReference>
<accession>A0A8C4MJL7</accession>
<feature type="region of interest" description="Disordered" evidence="3">
    <location>
        <begin position="652"/>
        <end position="680"/>
    </location>
</feature>
<dbReference type="InterPro" id="IPR001849">
    <property type="entry name" value="PH_domain"/>
</dbReference>
<dbReference type="PANTHER" id="PTHR21258:SF14">
    <property type="entry name" value="DOCKING PROTEIN 2"/>
    <property type="match status" value="1"/>
</dbReference>
<dbReference type="GO" id="GO:0005737">
    <property type="term" value="C:cytoplasm"/>
    <property type="evidence" value="ECO:0007669"/>
    <property type="project" value="TreeGrafter"/>
</dbReference>
<feature type="compositionally biased region" description="Pro residues" evidence="3">
    <location>
        <begin position="611"/>
        <end position="627"/>
    </location>
</feature>
<dbReference type="Pfam" id="PF02174">
    <property type="entry name" value="IRS"/>
    <property type="match status" value="1"/>
</dbReference>
<dbReference type="GO" id="GO:0007265">
    <property type="term" value="P:Ras protein signal transduction"/>
    <property type="evidence" value="ECO:0007669"/>
    <property type="project" value="TreeGrafter"/>
</dbReference>
<feature type="compositionally biased region" description="Basic and acidic residues" evidence="3">
    <location>
        <begin position="18"/>
        <end position="28"/>
    </location>
</feature>
<dbReference type="GO" id="GO:0043410">
    <property type="term" value="P:positive regulation of MAPK cascade"/>
    <property type="evidence" value="ECO:0007669"/>
    <property type="project" value="TreeGrafter"/>
</dbReference>
<proteinExistence type="inferred from homology"/>
<dbReference type="InterPro" id="IPR011993">
    <property type="entry name" value="PH-like_dom_sf"/>
</dbReference>
<dbReference type="InterPro" id="IPR050996">
    <property type="entry name" value="Docking_Protein_DOK"/>
</dbReference>
<feature type="region of interest" description="Disordered" evidence="3">
    <location>
        <begin position="694"/>
        <end position="746"/>
    </location>
</feature>
<dbReference type="SMART" id="SM00310">
    <property type="entry name" value="PTBI"/>
    <property type="match status" value="1"/>
</dbReference>
<dbReference type="InterPro" id="IPR037751">
    <property type="entry name" value="Dok1/2/3_PTB"/>
</dbReference>